<keyword evidence="3 11" id="KW-0597">Phosphoprotein</keyword>
<dbReference type="InterPro" id="IPR003594">
    <property type="entry name" value="HATPase_dom"/>
</dbReference>
<dbReference type="InterPro" id="IPR008207">
    <property type="entry name" value="Sig_transdc_His_kin_Hpt_dom"/>
</dbReference>
<dbReference type="PROSITE" id="PS50109">
    <property type="entry name" value="HIS_KIN"/>
    <property type="match status" value="1"/>
</dbReference>
<dbReference type="Proteomes" id="UP000186098">
    <property type="component" value="Unassembled WGS sequence"/>
</dbReference>
<feature type="modified residue" description="Phosphohistidine" evidence="10">
    <location>
        <position position="454"/>
    </location>
</feature>
<dbReference type="PROSITE" id="PS50110">
    <property type="entry name" value="RESPONSE_REGULATORY"/>
    <property type="match status" value="1"/>
</dbReference>
<dbReference type="SMART" id="SM00387">
    <property type="entry name" value="HATPase_c"/>
    <property type="match status" value="1"/>
</dbReference>
<gene>
    <name evidence="15" type="ORF">SAMN05421795_102628</name>
</gene>
<feature type="domain" description="HPt" evidence="14">
    <location>
        <begin position="415"/>
        <end position="512"/>
    </location>
</feature>
<dbReference type="PROSITE" id="PS50894">
    <property type="entry name" value="HPT"/>
    <property type="match status" value="1"/>
</dbReference>
<dbReference type="STRING" id="407234.SAMN05421795_102628"/>
<dbReference type="InterPro" id="IPR005467">
    <property type="entry name" value="His_kinase_dom"/>
</dbReference>
<dbReference type="PANTHER" id="PTHR45339">
    <property type="entry name" value="HYBRID SIGNAL TRANSDUCTION HISTIDINE KINASE J"/>
    <property type="match status" value="1"/>
</dbReference>
<keyword evidence="7" id="KW-1133">Transmembrane helix</keyword>
<dbReference type="Gene3D" id="1.20.120.160">
    <property type="entry name" value="HPT domain"/>
    <property type="match status" value="1"/>
</dbReference>
<dbReference type="SUPFAM" id="SSF47226">
    <property type="entry name" value="Histidine-containing phosphotransfer domain, HPT domain"/>
    <property type="match status" value="1"/>
</dbReference>
<evidence type="ECO:0000256" key="3">
    <source>
        <dbReference type="ARBA" id="ARBA00022553"/>
    </source>
</evidence>
<organism evidence="15 16">
    <name type="scientific">Phaeovulum vinaykumarii</name>
    <dbReference type="NCBI Taxonomy" id="407234"/>
    <lineage>
        <taxon>Bacteria</taxon>
        <taxon>Pseudomonadati</taxon>
        <taxon>Pseudomonadota</taxon>
        <taxon>Alphaproteobacteria</taxon>
        <taxon>Rhodobacterales</taxon>
        <taxon>Paracoccaceae</taxon>
        <taxon>Phaeovulum</taxon>
    </lineage>
</organism>
<dbReference type="RefSeq" id="WP_210199530.1">
    <property type="nucleotide sequence ID" value="NZ_OBMN01000002.1"/>
</dbReference>
<dbReference type="InterPro" id="IPR001789">
    <property type="entry name" value="Sig_transdc_resp-reg_receiver"/>
</dbReference>
<dbReference type="GO" id="GO:0005886">
    <property type="term" value="C:plasma membrane"/>
    <property type="evidence" value="ECO:0007669"/>
    <property type="project" value="UniProtKB-SubCell"/>
</dbReference>
<evidence type="ECO:0000256" key="1">
    <source>
        <dbReference type="ARBA" id="ARBA00004651"/>
    </source>
</evidence>
<keyword evidence="4" id="KW-0812">Transmembrane</keyword>
<dbReference type="SUPFAM" id="SSF55874">
    <property type="entry name" value="ATPase domain of HSP90 chaperone/DNA topoisomerase II/histidine kinase"/>
    <property type="match status" value="1"/>
</dbReference>
<dbReference type="Pfam" id="PF02518">
    <property type="entry name" value="HATPase_c"/>
    <property type="match status" value="1"/>
</dbReference>
<keyword evidence="15" id="KW-0808">Transferase</keyword>
<evidence type="ECO:0000259" key="13">
    <source>
        <dbReference type="PROSITE" id="PS50110"/>
    </source>
</evidence>
<dbReference type="CDD" id="cd17546">
    <property type="entry name" value="REC_hyHK_CKI1_RcsC-like"/>
    <property type="match status" value="1"/>
</dbReference>
<keyword evidence="16" id="KW-1185">Reference proteome</keyword>
<keyword evidence="6" id="KW-0067">ATP-binding</keyword>
<evidence type="ECO:0000256" key="5">
    <source>
        <dbReference type="ARBA" id="ARBA00022741"/>
    </source>
</evidence>
<keyword evidence="5" id="KW-0547">Nucleotide-binding</keyword>
<feature type="domain" description="Response regulatory" evidence="13">
    <location>
        <begin position="257"/>
        <end position="374"/>
    </location>
</feature>
<evidence type="ECO:0000256" key="9">
    <source>
        <dbReference type="ARBA" id="ARBA00023136"/>
    </source>
</evidence>
<accession>A0A1N7L6V5</accession>
<keyword evidence="8" id="KW-0902">Two-component regulatory system</keyword>
<dbReference type="Gene3D" id="3.30.565.10">
    <property type="entry name" value="Histidine kinase-like ATPase, C-terminal domain"/>
    <property type="match status" value="1"/>
</dbReference>
<dbReference type="CDD" id="cd00075">
    <property type="entry name" value="HATPase"/>
    <property type="match status" value="1"/>
</dbReference>
<evidence type="ECO:0000256" key="4">
    <source>
        <dbReference type="ARBA" id="ARBA00022692"/>
    </source>
</evidence>
<keyword evidence="2" id="KW-1003">Cell membrane</keyword>
<dbReference type="GO" id="GO:0000160">
    <property type="term" value="P:phosphorelay signal transduction system"/>
    <property type="evidence" value="ECO:0007669"/>
    <property type="project" value="UniProtKB-KW"/>
</dbReference>
<feature type="domain" description="Histidine kinase" evidence="12">
    <location>
        <begin position="27"/>
        <end position="239"/>
    </location>
</feature>
<sequence>MKNETFGTGPLAPASPGAAEDAARMSLLGHDLRAAVSDIIGGLRLIDRAALDEGTRIQIERVRAAGEVLARLLEEGLAVMPGDAAAAGPADLRVGDFLHDLEMRWTGRARERGLRFHVAAAPDLPEVLTLDRLALDRALSNMIANAIKYTDAGEVRLAVLLDPEGWLEFSIRDQGPGFSDAALGRLFEFAGRPLDAAKPGFGLGMHICKKMSGRLGAQIGVRNLTEGGAEVTLRLPVRDWGVVGDSAGPLPCFRGARVLVAEDGATNQAILGHMLTRLGATAVLAADGEAALAALAQEPFDLALIDIEMPRRSGLDVIAALRAGHGGQPELPVVAVTAYVLRSNREAIHAAGADAILAKPLAGIETFANAISAACALRGQPQGACLPPVSPSHCADPTADPLDPARFAELLALAGPDQARDLIQRLIADLLRVERQLVAALSQGDTDALRAQAHVLLAVAGAVGAAPLTRLAEDLNAAVRREDAVAIQSLGAETLTRIDRLIQFARRELAARFGA</sequence>
<dbReference type="Pfam" id="PF00072">
    <property type="entry name" value="Response_reg"/>
    <property type="match status" value="1"/>
</dbReference>
<dbReference type="InterPro" id="IPR011006">
    <property type="entry name" value="CheY-like_superfamily"/>
</dbReference>
<dbReference type="GO" id="GO:0004672">
    <property type="term" value="F:protein kinase activity"/>
    <property type="evidence" value="ECO:0007669"/>
    <property type="project" value="UniProtKB-ARBA"/>
</dbReference>
<dbReference type="GO" id="GO:0005524">
    <property type="term" value="F:ATP binding"/>
    <property type="evidence" value="ECO:0007669"/>
    <property type="project" value="UniProtKB-KW"/>
</dbReference>
<dbReference type="PANTHER" id="PTHR45339:SF1">
    <property type="entry name" value="HYBRID SIGNAL TRANSDUCTION HISTIDINE KINASE J"/>
    <property type="match status" value="1"/>
</dbReference>
<reference evidence="16" key="1">
    <citation type="submission" date="2017-01" db="EMBL/GenBank/DDBJ databases">
        <authorList>
            <person name="Varghese N."/>
            <person name="Submissions S."/>
        </authorList>
    </citation>
    <scope>NUCLEOTIDE SEQUENCE [LARGE SCALE GENOMIC DNA]</scope>
    <source>
        <strain evidence="16">DSM 18714</strain>
    </source>
</reference>
<evidence type="ECO:0000256" key="6">
    <source>
        <dbReference type="ARBA" id="ARBA00022840"/>
    </source>
</evidence>
<proteinExistence type="predicted"/>
<comment type="subcellular location">
    <subcellularLocation>
        <location evidence="1">Cell membrane</location>
        <topology evidence="1">Multi-pass membrane protein</topology>
    </subcellularLocation>
</comment>
<dbReference type="InterPro" id="IPR036641">
    <property type="entry name" value="HPT_dom_sf"/>
</dbReference>
<evidence type="ECO:0000259" key="12">
    <source>
        <dbReference type="PROSITE" id="PS50109"/>
    </source>
</evidence>
<dbReference type="InterPro" id="IPR036890">
    <property type="entry name" value="HATPase_C_sf"/>
</dbReference>
<keyword evidence="9" id="KW-0472">Membrane</keyword>
<evidence type="ECO:0000259" key="14">
    <source>
        <dbReference type="PROSITE" id="PS50894"/>
    </source>
</evidence>
<evidence type="ECO:0000256" key="8">
    <source>
        <dbReference type="ARBA" id="ARBA00023012"/>
    </source>
</evidence>
<evidence type="ECO:0000256" key="11">
    <source>
        <dbReference type="PROSITE-ProRule" id="PRU00169"/>
    </source>
</evidence>
<dbReference type="SUPFAM" id="SSF52172">
    <property type="entry name" value="CheY-like"/>
    <property type="match status" value="1"/>
</dbReference>
<feature type="modified residue" description="4-aspartylphosphate" evidence="11">
    <location>
        <position position="306"/>
    </location>
</feature>
<dbReference type="SMART" id="SM00448">
    <property type="entry name" value="REC"/>
    <property type="match status" value="1"/>
</dbReference>
<evidence type="ECO:0000313" key="15">
    <source>
        <dbReference type="EMBL" id="SIS69536.1"/>
    </source>
</evidence>
<dbReference type="AlphaFoldDB" id="A0A1N7L6V5"/>
<evidence type="ECO:0000256" key="10">
    <source>
        <dbReference type="PROSITE-ProRule" id="PRU00110"/>
    </source>
</evidence>
<protein>
    <submittedName>
        <fullName evidence="15">Histidine kinase-, DNA gyrase B-, and HSP90-like ATPase</fullName>
    </submittedName>
</protein>
<evidence type="ECO:0000313" key="16">
    <source>
        <dbReference type="Proteomes" id="UP000186098"/>
    </source>
</evidence>
<evidence type="ECO:0000256" key="2">
    <source>
        <dbReference type="ARBA" id="ARBA00022475"/>
    </source>
</evidence>
<dbReference type="EMBL" id="FTOM01000002">
    <property type="protein sequence ID" value="SIS69536.1"/>
    <property type="molecule type" value="Genomic_DNA"/>
</dbReference>
<keyword evidence="15" id="KW-0418">Kinase</keyword>
<name>A0A1N7L6V5_9RHOB</name>
<evidence type="ECO:0000256" key="7">
    <source>
        <dbReference type="ARBA" id="ARBA00022989"/>
    </source>
</evidence>
<dbReference type="Gene3D" id="3.40.50.2300">
    <property type="match status" value="1"/>
</dbReference>